<organism evidence="1 2">
    <name type="scientific">Protopolystoma xenopodis</name>
    <dbReference type="NCBI Taxonomy" id="117903"/>
    <lineage>
        <taxon>Eukaryota</taxon>
        <taxon>Metazoa</taxon>
        <taxon>Spiralia</taxon>
        <taxon>Lophotrochozoa</taxon>
        <taxon>Platyhelminthes</taxon>
        <taxon>Monogenea</taxon>
        <taxon>Polyopisthocotylea</taxon>
        <taxon>Polystomatidea</taxon>
        <taxon>Polystomatidae</taxon>
        <taxon>Protopolystoma</taxon>
    </lineage>
</organism>
<evidence type="ECO:0000313" key="2">
    <source>
        <dbReference type="Proteomes" id="UP000784294"/>
    </source>
</evidence>
<dbReference type="EMBL" id="CAAALY010248644">
    <property type="protein sequence ID" value="VEL34900.1"/>
    <property type="molecule type" value="Genomic_DNA"/>
</dbReference>
<sequence length="146" mass="16021">MSTLLCSGEAIYWAQANTRLDVSLVSSGYKIPVLNTSGDIYFRLQGQGDAGNLLVQVQPSSRQLDIPTPKKFTQTPSLLSVSEDSDILQSLLAELNFSTPNCSHQILTKLVEFFGQTTEFFLQPCVLLTGHVDPPVSDSLKMEQNV</sequence>
<accession>A0A448XEH4</accession>
<keyword evidence="2" id="KW-1185">Reference proteome</keyword>
<dbReference type="Proteomes" id="UP000784294">
    <property type="component" value="Unassembled WGS sequence"/>
</dbReference>
<evidence type="ECO:0000313" key="1">
    <source>
        <dbReference type="EMBL" id="VEL34900.1"/>
    </source>
</evidence>
<comment type="caution">
    <text evidence="1">The sequence shown here is derived from an EMBL/GenBank/DDBJ whole genome shotgun (WGS) entry which is preliminary data.</text>
</comment>
<proteinExistence type="predicted"/>
<protein>
    <submittedName>
        <fullName evidence="1">Uncharacterized protein</fullName>
    </submittedName>
</protein>
<gene>
    <name evidence="1" type="ORF">PXEA_LOCUS28340</name>
</gene>
<dbReference type="AlphaFoldDB" id="A0A448XEH4"/>
<name>A0A448XEH4_9PLAT</name>
<reference evidence="1" key="1">
    <citation type="submission" date="2018-11" db="EMBL/GenBank/DDBJ databases">
        <authorList>
            <consortium name="Pathogen Informatics"/>
        </authorList>
    </citation>
    <scope>NUCLEOTIDE SEQUENCE</scope>
</reference>